<evidence type="ECO:0000256" key="6">
    <source>
        <dbReference type="ARBA" id="ARBA00022976"/>
    </source>
</evidence>
<dbReference type="GeneID" id="9684027"/>
<keyword evidence="5 10" id="KW-0732">Signal</keyword>
<dbReference type="STRING" id="564608.C1MRY3"/>
<dbReference type="GO" id="GO:0016485">
    <property type="term" value="P:protein processing"/>
    <property type="evidence" value="ECO:0007669"/>
    <property type="project" value="InterPro"/>
</dbReference>
<evidence type="ECO:0000256" key="4">
    <source>
        <dbReference type="ARBA" id="ARBA00022692"/>
    </source>
</evidence>
<dbReference type="KEGG" id="mpp:MICPUCDRAFT_58275"/>
<evidence type="ECO:0000313" key="13">
    <source>
        <dbReference type="Proteomes" id="UP000001876"/>
    </source>
</evidence>
<evidence type="ECO:0000256" key="1">
    <source>
        <dbReference type="ARBA" id="ARBA00004479"/>
    </source>
</evidence>
<evidence type="ECO:0000256" key="5">
    <source>
        <dbReference type="ARBA" id="ARBA00022729"/>
    </source>
</evidence>
<dbReference type="OrthoDB" id="10265862at2759"/>
<accession>C1MRY3</accession>
<evidence type="ECO:0000256" key="7">
    <source>
        <dbReference type="ARBA" id="ARBA00022989"/>
    </source>
</evidence>
<keyword evidence="6" id="KW-0914">Notch signaling pathway</keyword>
<keyword evidence="13" id="KW-1185">Reference proteome</keyword>
<evidence type="ECO:0000256" key="10">
    <source>
        <dbReference type="SAM" id="SignalP"/>
    </source>
</evidence>
<evidence type="ECO:0000256" key="8">
    <source>
        <dbReference type="ARBA" id="ARBA00023136"/>
    </source>
</evidence>
<keyword evidence="4" id="KW-0812">Transmembrane</keyword>
<dbReference type="Gene3D" id="3.40.630.10">
    <property type="entry name" value="Zn peptidases"/>
    <property type="match status" value="1"/>
</dbReference>
<dbReference type="SUPFAM" id="SSF53187">
    <property type="entry name" value="Zn-dependent exopeptidases"/>
    <property type="match status" value="1"/>
</dbReference>
<keyword evidence="8" id="KW-0472">Membrane</keyword>
<gene>
    <name evidence="12" type="ORF">MICPUCDRAFT_58275</name>
</gene>
<reference evidence="12 13" key="1">
    <citation type="journal article" date="2009" name="Science">
        <title>Green evolution and dynamic adaptations revealed by genomes of the marine picoeukaryotes Micromonas.</title>
        <authorList>
            <person name="Worden A.Z."/>
            <person name="Lee J.H."/>
            <person name="Mock T."/>
            <person name="Rouze P."/>
            <person name="Simmons M.P."/>
            <person name="Aerts A.L."/>
            <person name="Allen A.E."/>
            <person name="Cuvelier M.L."/>
            <person name="Derelle E."/>
            <person name="Everett M.V."/>
            <person name="Foulon E."/>
            <person name="Grimwood J."/>
            <person name="Gundlach H."/>
            <person name="Henrissat B."/>
            <person name="Napoli C."/>
            <person name="McDonald S.M."/>
            <person name="Parker M.S."/>
            <person name="Rombauts S."/>
            <person name="Salamov A."/>
            <person name="Von Dassow P."/>
            <person name="Badger J.H."/>
            <person name="Coutinho P.M."/>
            <person name="Demir E."/>
            <person name="Dubchak I."/>
            <person name="Gentemann C."/>
            <person name="Eikrem W."/>
            <person name="Gready J.E."/>
            <person name="John U."/>
            <person name="Lanier W."/>
            <person name="Lindquist E.A."/>
            <person name="Lucas S."/>
            <person name="Mayer K.F."/>
            <person name="Moreau H."/>
            <person name="Not F."/>
            <person name="Otillar R."/>
            <person name="Panaud O."/>
            <person name="Pangilinan J."/>
            <person name="Paulsen I."/>
            <person name="Piegu B."/>
            <person name="Poliakov A."/>
            <person name="Robbens S."/>
            <person name="Schmutz J."/>
            <person name="Toulza E."/>
            <person name="Wyss T."/>
            <person name="Zelensky A."/>
            <person name="Zhou K."/>
            <person name="Armbrust E.V."/>
            <person name="Bhattacharya D."/>
            <person name="Goodenough U.W."/>
            <person name="Van de Peer Y."/>
            <person name="Grigoriev I.V."/>
        </authorList>
    </citation>
    <scope>NUCLEOTIDE SEQUENCE [LARGE SCALE GENOMIC DNA]</scope>
    <source>
        <strain evidence="12 13">CCMP1545</strain>
    </source>
</reference>
<feature type="domain" description="Nicastrin small lobe" evidence="11">
    <location>
        <begin position="53"/>
        <end position="220"/>
    </location>
</feature>
<dbReference type="AlphaFoldDB" id="C1MRY3"/>
<evidence type="ECO:0000256" key="2">
    <source>
        <dbReference type="ARBA" id="ARBA00007717"/>
    </source>
</evidence>
<dbReference type="OMA" id="GEGNACY"/>
<evidence type="ECO:0000313" key="12">
    <source>
        <dbReference type="EMBL" id="EEH57043.1"/>
    </source>
</evidence>
<dbReference type="RefSeq" id="XP_003058588.1">
    <property type="nucleotide sequence ID" value="XM_003058542.1"/>
</dbReference>
<dbReference type="EMBL" id="GG663739">
    <property type="protein sequence ID" value="EEH57043.1"/>
    <property type="molecule type" value="Genomic_DNA"/>
</dbReference>
<evidence type="ECO:0000256" key="9">
    <source>
        <dbReference type="ARBA" id="ARBA00023180"/>
    </source>
</evidence>
<protein>
    <recommendedName>
        <fullName evidence="3">Nicastrin</fullName>
    </recommendedName>
</protein>
<dbReference type="PANTHER" id="PTHR21092">
    <property type="entry name" value="NICASTRIN"/>
    <property type="match status" value="1"/>
</dbReference>
<feature type="signal peptide" evidence="10">
    <location>
        <begin position="1"/>
        <end position="23"/>
    </location>
</feature>
<proteinExistence type="inferred from homology"/>
<dbReference type="PANTHER" id="PTHR21092:SF0">
    <property type="entry name" value="NICASTRIN"/>
    <property type="match status" value="1"/>
</dbReference>
<dbReference type="GO" id="GO:0007219">
    <property type="term" value="P:Notch signaling pathway"/>
    <property type="evidence" value="ECO:0007669"/>
    <property type="project" value="UniProtKB-KW"/>
</dbReference>
<dbReference type="GO" id="GO:0005886">
    <property type="term" value="C:plasma membrane"/>
    <property type="evidence" value="ECO:0007669"/>
    <property type="project" value="TreeGrafter"/>
</dbReference>
<sequence length="796" mass="80714">MPSAVSRARGWLLSLAAIVLLTAHDRSWTWRGYVASSFASSEHLLYHAIGHAPCVMLLNRTGAAGCSTPAGRSRVVATLQRATSMRDVAELKEARMLLTPPSVFSDVVRARAAGTLSARVKGVLVERADDALNATADGVAAFSNAERYPQSALALGGDAAIAIDWNPVGDGAATARFDRFPIAFLDADATTRALEFATENAAAAYSRPSVVASANFAMAADGWRSRAKRSDASRDSIECVRDGRCLPVGAHSVVASAPPVGGGGSYSGLGDGSSSSSGFVLVACKLDGGSGGMFQEMSRDANGARSGLIATLAAAKAYSAALAAAAGSIGAGVAPKPVVFAAFGGESFGYSGSRRFARELHRARASSSSSSSSSSDGAASVLGGLAGMSADAVVEMGAVGLASRRVPASTTTPTVYAHANVDGGDATDAIVDALIAGAAAAPSGEGRVEVKRASGGSDASSAGSLPPSSAFSFIRRDASTPVVVLAEHDGAPYSDPFYGGVYDAGVDAVDAARMARVAAAVARAVARLAFADAASGAAVSAAVSDAATASTTSNLTACLVDERVGLAACDAARALFTPNDPGPGDAGGQRAPGSYPGVAVAEAGRELDQDPRRGKGDVAQFAWHFLGEVTAVAAPSGVSSSKRACGGNGDCDAASGETCVGAVAPAATRRRRRRLLGNFVGGDGDDDADADARVGACLASSPRFIPATSHRFVFDADAGRWNVADPDEDEEDLPGGADALWAESDWPSSIGIEMYRSEGVVRETMFFALGVAVVAGALACAKCREEREEKSERYRE</sequence>
<comment type="similarity">
    <text evidence="2">Belongs to the nicastrin family.</text>
</comment>
<keyword evidence="7" id="KW-1133">Transmembrane helix</keyword>
<organism evidence="13">
    <name type="scientific">Micromonas pusilla (strain CCMP1545)</name>
    <name type="common">Picoplanktonic green alga</name>
    <dbReference type="NCBI Taxonomy" id="564608"/>
    <lineage>
        <taxon>Eukaryota</taxon>
        <taxon>Viridiplantae</taxon>
        <taxon>Chlorophyta</taxon>
        <taxon>Mamiellophyceae</taxon>
        <taxon>Mamiellales</taxon>
        <taxon>Mamiellaceae</taxon>
        <taxon>Micromonas</taxon>
    </lineage>
</organism>
<dbReference type="Pfam" id="PF05450">
    <property type="entry name" value="Nicastrin"/>
    <property type="match status" value="1"/>
</dbReference>
<dbReference type="eggNOG" id="KOG2657">
    <property type="taxonomic scope" value="Eukaryota"/>
</dbReference>
<keyword evidence="9" id="KW-0325">Glycoprotein</keyword>
<dbReference type="Proteomes" id="UP000001876">
    <property type="component" value="Unassembled WGS sequence"/>
</dbReference>
<evidence type="ECO:0000256" key="3">
    <source>
        <dbReference type="ARBA" id="ARBA00015303"/>
    </source>
</evidence>
<comment type="subcellular location">
    <subcellularLocation>
        <location evidence="1">Membrane</location>
        <topology evidence="1">Single-pass type I membrane protein</topology>
    </subcellularLocation>
</comment>
<feature type="chain" id="PRO_5002912098" description="Nicastrin" evidence="10">
    <location>
        <begin position="24"/>
        <end position="796"/>
    </location>
</feature>
<dbReference type="InterPro" id="IPR041084">
    <property type="entry name" value="Ncstrn_small"/>
</dbReference>
<evidence type="ECO:0000259" key="11">
    <source>
        <dbReference type="Pfam" id="PF18266"/>
    </source>
</evidence>
<dbReference type="Pfam" id="PF18266">
    <property type="entry name" value="Ncstrn_small"/>
    <property type="match status" value="1"/>
</dbReference>
<dbReference type="InterPro" id="IPR008710">
    <property type="entry name" value="Nicastrin"/>
</dbReference>
<name>C1MRY3_MICPC</name>